<name>A0A4P6YQV3_9LACO</name>
<feature type="region of interest" description="Disordered" evidence="2">
    <location>
        <begin position="636"/>
        <end position="706"/>
    </location>
</feature>
<dbReference type="RefSeq" id="WP_133362054.1">
    <property type="nucleotide sequence ID" value="NZ_CP037940.1"/>
</dbReference>
<proteinExistence type="predicted"/>
<evidence type="ECO:0000256" key="2">
    <source>
        <dbReference type="SAM" id="MobiDB-lite"/>
    </source>
</evidence>
<reference evidence="5" key="1">
    <citation type="submission" date="2019-03" db="EMBL/GenBank/DDBJ databases">
        <title>Weissella sp. 26KH-42 Genome sequencing.</title>
        <authorList>
            <person name="Heo J."/>
            <person name="Kim S.-J."/>
            <person name="Kim J.-S."/>
            <person name="Hong S.-B."/>
            <person name="Kwon S.-W."/>
        </authorList>
    </citation>
    <scope>NUCLEOTIDE SEQUENCE [LARGE SCALE GENOMIC DNA]</scope>
    <source>
        <strain evidence="5">26KH-42</strain>
    </source>
</reference>
<gene>
    <name evidence="4" type="ORF">EQG49_00195</name>
</gene>
<feature type="coiled-coil region" evidence="1">
    <location>
        <begin position="351"/>
        <end position="397"/>
    </location>
</feature>
<sequence>MFTRNKTSEFMNDSLFLKLAYPKNKEEKNTILELGQEIEGFSDGLPYVSLGNAERLFEQLRHLATQTNLVFTFGIELYQLDNKNKPESTNLAIQPFVVDLNFVNIAHSYVDDFFNNKENRDNDDLTYGDISSYSNDVIKAVLANTKIPHAMLPQIPSEAEYFTAVQKQTPIKIQSQGVSVKKDIDTMQQSESYRQPEEVHSGIPVVTSNEPSIEVGEDVSNHSGEYQPAQGNSVRADVERVKSPEHTKHVSSQPVLLNQYQVQPQLFDIDDTLVQVEPASPDYVAYRVNEAHKNANKYIQKVVDELNHKMDAVQNEQFANIQAAVANTVNEIESDYSYRDVTHKQVVDGLLALQREELRAEILELDDAHEQAQADAKREYESNLELLASKRKNDEMNLRTVSAAKYKNLAADKYAEIIEPLDQDHMKKVERLERDERKERTLRVQANLNKEVAKNEHLLAQIFNDMASTIDSDANAWLIEQDNAIQHQAVLENTKQAGSNVEELRQQVATRDRELAENNRQASILETTITELEKQNTSLQMQVQSFANVAQQVPQPTSQSEKPSKLEQLIEKQTELAMLKQITNDESSKHKQPTQQNTQSWKPMAMVGSALGVLMIVGISGTLLFSNSQRSAMSKSYDTRIEQLQKDQSATASSYSKQLEKNSPSKEASSKEVTKQTDNTDGDATFMQPSMPPKTSTAQSSSNDSFSKLDDAITSKDGYSITKIYEDSFANKDLVTDDRTYAIGANFLKIDDLASAKNVLATNKGHNTRLAYAIADYEDQSSAKVNS</sequence>
<dbReference type="EMBL" id="CP037940">
    <property type="protein sequence ID" value="QBO34974.1"/>
    <property type="molecule type" value="Genomic_DNA"/>
</dbReference>
<feature type="transmembrane region" description="Helical" evidence="3">
    <location>
        <begin position="604"/>
        <end position="625"/>
    </location>
</feature>
<evidence type="ECO:0000313" key="5">
    <source>
        <dbReference type="Proteomes" id="UP000292886"/>
    </source>
</evidence>
<keyword evidence="5" id="KW-1185">Reference proteome</keyword>
<feature type="coiled-coil region" evidence="1">
    <location>
        <begin position="501"/>
        <end position="542"/>
    </location>
</feature>
<dbReference type="AlphaFoldDB" id="A0A4P6YQV3"/>
<evidence type="ECO:0000313" key="4">
    <source>
        <dbReference type="EMBL" id="QBO34974.1"/>
    </source>
</evidence>
<feature type="compositionally biased region" description="Polar residues" evidence="2">
    <location>
        <begin position="693"/>
        <end position="706"/>
    </location>
</feature>
<protein>
    <submittedName>
        <fullName evidence="4">Uncharacterized protein</fullName>
    </submittedName>
</protein>
<keyword evidence="1" id="KW-0175">Coiled coil</keyword>
<dbReference type="KEGG" id="wei:EQG49_00195"/>
<evidence type="ECO:0000256" key="3">
    <source>
        <dbReference type="SAM" id="Phobius"/>
    </source>
</evidence>
<evidence type="ECO:0000256" key="1">
    <source>
        <dbReference type="SAM" id="Coils"/>
    </source>
</evidence>
<keyword evidence="3" id="KW-0812">Transmembrane</keyword>
<dbReference type="Proteomes" id="UP000292886">
    <property type="component" value="Chromosome"/>
</dbReference>
<feature type="compositionally biased region" description="Basic and acidic residues" evidence="2">
    <location>
        <begin position="658"/>
        <end position="675"/>
    </location>
</feature>
<organism evidence="4 5">
    <name type="scientific">Periweissella cryptocerci</name>
    <dbReference type="NCBI Taxonomy" id="2506420"/>
    <lineage>
        <taxon>Bacteria</taxon>
        <taxon>Bacillati</taxon>
        <taxon>Bacillota</taxon>
        <taxon>Bacilli</taxon>
        <taxon>Lactobacillales</taxon>
        <taxon>Lactobacillaceae</taxon>
        <taxon>Periweissella</taxon>
    </lineage>
</organism>
<accession>A0A4P6YQV3</accession>
<feature type="compositionally biased region" description="Polar residues" evidence="2">
    <location>
        <begin position="646"/>
        <end position="657"/>
    </location>
</feature>
<keyword evidence="3" id="KW-1133">Transmembrane helix</keyword>
<keyword evidence="3" id="KW-0472">Membrane</keyword>